<dbReference type="AlphaFoldDB" id="A0A813EBU9"/>
<feature type="domain" description="Dynein heavy chain linker" evidence="14">
    <location>
        <begin position="44"/>
        <end position="487"/>
    </location>
</feature>
<evidence type="ECO:0000256" key="10">
    <source>
        <dbReference type="ARBA" id="ARBA00023175"/>
    </source>
</evidence>
<keyword evidence="17" id="KW-1185">Reference proteome</keyword>
<dbReference type="InterPro" id="IPR035699">
    <property type="entry name" value="AAA_6"/>
</dbReference>
<protein>
    <recommendedName>
        <fullName evidence="18">Dynein heavy chain</fullName>
    </recommendedName>
</protein>
<dbReference type="GO" id="GO:0045505">
    <property type="term" value="F:dynein intermediate chain binding"/>
    <property type="evidence" value="ECO:0007669"/>
    <property type="project" value="InterPro"/>
</dbReference>
<dbReference type="GO" id="GO:0007018">
    <property type="term" value="P:microtubule-based movement"/>
    <property type="evidence" value="ECO:0007669"/>
    <property type="project" value="InterPro"/>
</dbReference>
<accession>A0A813EBU9</accession>
<keyword evidence="11" id="KW-0206">Cytoskeleton</keyword>
<evidence type="ECO:0000256" key="13">
    <source>
        <dbReference type="SAM" id="MobiDB-lite"/>
    </source>
</evidence>
<reference evidence="16" key="1">
    <citation type="submission" date="2021-02" db="EMBL/GenBank/DDBJ databases">
        <authorList>
            <person name="Dougan E. K."/>
            <person name="Rhodes N."/>
            <person name="Thang M."/>
            <person name="Chan C."/>
        </authorList>
    </citation>
    <scope>NUCLEOTIDE SEQUENCE</scope>
</reference>
<dbReference type="InterPro" id="IPR013602">
    <property type="entry name" value="Dynein_heavy_linker"/>
</dbReference>
<keyword evidence="5" id="KW-0547">Nucleotide-binding</keyword>
<comment type="similarity">
    <text evidence="2">Belongs to the dynein heavy chain family.</text>
</comment>
<evidence type="ECO:0000256" key="8">
    <source>
        <dbReference type="ARBA" id="ARBA00023054"/>
    </source>
</evidence>
<sequence length="1186" mass="131783">KFKEQRNKFLEDLEGFNELAEKLNAKEQRLSWDPSSFEMLRRGEQALEPHHWLWTLAYNLDRAMKLWLKGPLFQLEPTRVEVEVRGMRKEAQRLRELFLSGGGRVYSDADHEAAKSDEQDDDGADADSPEGEGGASAKPTPATVAEQLAQQVALMADSHLGLVHSLCNKSLQPRHWDKISLLVGFSIEPDNAFTLGKIIEMEVGKHVPQLQELSESATKEHAIEVALDAMEAEWRPLLLDLEPWRETGTFVIAGSCVEEMRGVVDDHLVKTRMMRNSRHVQAWANRLLSWEEWLDSMGQILERWVVLQTSWTYLEPVFTGRDVLRQMPAEAQLFRKADKVWRGLMQKATEQRSAFQITKVPDLLEKLNESCEKLEQVQKGLEDYLDSKRISFPRFFLISNEQLLEIIIDVKDANRIQPHLRLCFPGIDGLSLPSQDSLDQSAVMLSVSGQAVESVTLDRAPDSTGFEGGVEEWFRELEVAMVAAISRGCVEALRFRANNPRAAWLQSEGGGPSQAALCASEVLRTQGIASAISSGSLPALHEQLCEDLKELGQLARSGDVRPGAWNLLSSLVSLDARHRDVVKRLIEENVTSKDDFEWLAQLRYYVEADESEHDYDVFVAMAVARHNYQFEYLGNTTRLVMTPLTARAYRSLSCALQLTYAGALEGPSGTGKTETVKDLAKALAVMCFTFTCSSAVDVQASSRFLRGTACSGAWCCLDELHRVDADVLGVMAQQVLTIQQAVLRQVNHFEFEGTTMQLRGGLLSVICPSHKGLTKVPDNLRILLRTVSMVAPDMQGIAEVRLLALGFKDPVKLAQNLTLALRFGFGREACLHSLSAVFHGCPRPHSAADETGEGEEVLLLRALWDVCLSGLPGSEMETAQELTKDIFSVTVMPKASTRHPVLKMAVREQLQVAGLKPGPYLEGKAVEMYEAMKKMLKKMLTKKAMKVSKTAKGKLAILVVLKGGKGDDLDSFEEVRPEEEQEKQDASWPTKRTTFYKAPKTIFIGMAVRGVCTLGLVVGPNGEWKPGILANLLQQRQAVQPGLAKPQSQAPTAGAVPGRKLLRQSSREFPARLSVLSEDTVKEEQPMLQQQPARWWHLDGVADPTWAEPLHPFLEDDRASMGLVSGGPVAAPSNLRLIFECVDAATASPATVARCVTVYFSLAELGYRHLVDAWHEHSCPATLERE</sequence>
<dbReference type="GO" id="GO:0005930">
    <property type="term" value="C:axoneme"/>
    <property type="evidence" value="ECO:0007669"/>
    <property type="project" value="UniProtKB-SubCell"/>
</dbReference>
<comment type="caution">
    <text evidence="16">The sequence shown here is derived from an EMBL/GenBank/DDBJ whole genome shotgun (WGS) entry which is preliminary data.</text>
</comment>
<keyword evidence="9" id="KW-0969">Cilium</keyword>
<dbReference type="EMBL" id="CAJNNV010009941">
    <property type="protein sequence ID" value="CAE8597987.1"/>
    <property type="molecule type" value="Genomic_DNA"/>
</dbReference>
<dbReference type="FunFam" id="1.10.287.2620:FF:000002">
    <property type="entry name" value="Dynein heavy chain 2, axonemal"/>
    <property type="match status" value="1"/>
</dbReference>
<evidence type="ECO:0000256" key="7">
    <source>
        <dbReference type="ARBA" id="ARBA00023017"/>
    </source>
</evidence>
<evidence type="ECO:0000256" key="3">
    <source>
        <dbReference type="ARBA" id="ARBA00022490"/>
    </source>
</evidence>
<feature type="non-terminal residue" evidence="16">
    <location>
        <position position="1186"/>
    </location>
</feature>
<keyword evidence="6" id="KW-0067">ATP-binding</keyword>
<evidence type="ECO:0000256" key="4">
    <source>
        <dbReference type="ARBA" id="ARBA00022701"/>
    </source>
</evidence>
<organism evidence="16 17">
    <name type="scientific">Polarella glacialis</name>
    <name type="common">Dinoflagellate</name>
    <dbReference type="NCBI Taxonomy" id="89957"/>
    <lineage>
        <taxon>Eukaryota</taxon>
        <taxon>Sar</taxon>
        <taxon>Alveolata</taxon>
        <taxon>Dinophyceae</taxon>
        <taxon>Suessiales</taxon>
        <taxon>Suessiaceae</taxon>
        <taxon>Polarella</taxon>
    </lineage>
</organism>
<dbReference type="GO" id="GO:0051959">
    <property type="term" value="F:dynein light intermediate chain binding"/>
    <property type="evidence" value="ECO:0007669"/>
    <property type="project" value="InterPro"/>
</dbReference>
<keyword evidence="10" id="KW-0505">Motor protein</keyword>
<feature type="compositionally biased region" description="Acidic residues" evidence="13">
    <location>
        <begin position="118"/>
        <end position="130"/>
    </location>
</feature>
<dbReference type="Pfam" id="PF08393">
    <property type="entry name" value="DHC_N2"/>
    <property type="match status" value="1"/>
</dbReference>
<proteinExistence type="inferred from homology"/>
<evidence type="ECO:0000256" key="12">
    <source>
        <dbReference type="ARBA" id="ARBA00023273"/>
    </source>
</evidence>
<dbReference type="PANTHER" id="PTHR45703:SF1">
    <property type="entry name" value="DYNEINS HEAVY CHAIN"/>
    <property type="match status" value="1"/>
</dbReference>
<dbReference type="InterPro" id="IPR027417">
    <property type="entry name" value="P-loop_NTPase"/>
</dbReference>
<dbReference type="GO" id="GO:0005874">
    <property type="term" value="C:microtubule"/>
    <property type="evidence" value="ECO:0007669"/>
    <property type="project" value="UniProtKB-KW"/>
</dbReference>
<evidence type="ECO:0000259" key="15">
    <source>
        <dbReference type="Pfam" id="PF12774"/>
    </source>
</evidence>
<feature type="domain" description="Dynein heavy chain hydrolytic ATP-binding dynein motor region" evidence="15">
    <location>
        <begin position="628"/>
        <end position="941"/>
    </location>
</feature>
<gene>
    <name evidence="16" type="ORF">PGLA1383_LOCUS16403</name>
</gene>
<evidence type="ECO:0000256" key="9">
    <source>
        <dbReference type="ARBA" id="ARBA00023069"/>
    </source>
</evidence>
<feature type="non-terminal residue" evidence="16">
    <location>
        <position position="1"/>
    </location>
</feature>
<keyword evidence="3" id="KW-0963">Cytoplasm</keyword>
<evidence type="ECO:0000259" key="14">
    <source>
        <dbReference type="Pfam" id="PF08393"/>
    </source>
</evidence>
<evidence type="ECO:0000256" key="5">
    <source>
        <dbReference type="ARBA" id="ARBA00022741"/>
    </source>
</evidence>
<evidence type="ECO:0000313" key="17">
    <source>
        <dbReference type="Proteomes" id="UP000654075"/>
    </source>
</evidence>
<keyword evidence="4" id="KW-0493">Microtubule</keyword>
<dbReference type="Gene3D" id="3.40.50.300">
    <property type="entry name" value="P-loop containing nucleotide triphosphate hydrolases"/>
    <property type="match status" value="2"/>
</dbReference>
<evidence type="ECO:0000256" key="6">
    <source>
        <dbReference type="ARBA" id="ARBA00022840"/>
    </source>
</evidence>
<dbReference type="InterPro" id="IPR026983">
    <property type="entry name" value="DHC"/>
</dbReference>
<dbReference type="GO" id="GO:0030286">
    <property type="term" value="C:dynein complex"/>
    <property type="evidence" value="ECO:0007669"/>
    <property type="project" value="UniProtKB-KW"/>
</dbReference>
<dbReference type="GO" id="GO:0005524">
    <property type="term" value="F:ATP binding"/>
    <property type="evidence" value="ECO:0007669"/>
    <property type="project" value="UniProtKB-KW"/>
</dbReference>
<dbReference type="OrthoDB" id="424310at2759"/>
<dbReference type="Gene3D" id="1.10.287.2620">
    <property type="match status" value="1"/>
</dbReference>
<comment type="subcellular location">
    <subcellularLocation>
        <location evidence="1">Cytoplasm</location>
        <location evidence="1">Cytoskeleton</location>
        <location evidence="1">Cilium axoneme</location>
    </subcellularLocation>
</comment>
<evidence type="ECO:0000256" key="11">
    <source>
        <dbReference type="ARBA" id="ARBA00023212"/>
    </source>
</evidence>
<dbReference type="PANTHER" id="PTHR45703">
    <property type="entry name" value="DYNEIN HEAVY CHAIN"/>
    <property type="match status" value="1"/>
</dbReference>
<evidence type="ECO:0000256" key="2">
    <source>
        <dbReference type="ARBA" id="ARBA00008887"/>
    </source>
</evidence>
<keyword evidence="8" id="KW-0175">Coiled coil</keyword>
<dbReference type="Gene3D" id="1.20.58.1120">
    <property type="match status" value="1"/>
</dbReference>
<dbReference type="FunFam" id="1.20.140.100:FF:000001">
    <property type="entry name" value="dynein heavy chain 17, axonemal"/>
    <property type="match status" value="1"/>
</dbReference>
<dbReference type="InterPro" id="IPR042222">
    <property type="entry name" value="Dynein_2_N"/>
</dbReference>
<evidence type="ECO:0000313" key="16">
    <source>
        <dbReference type="EMBL" id="CAE8597987.1"/>
    </source>
</evidence>
<dbReference type="SUPFAM" id="SSF52540">
    <property type="entry name" value="P-loop containing nucleoside triphosphate hydrolases"/>
    <property type="match status" value="1"/>
</dbReference>
<feature type="region of interest" description="Disordered" evidence="13">
    <location>
        <begin position="110"/>
        <end position="143"/>
    </location>
</feature>
<keyword evidence="7" id="KW-0243">Dynein</keyword>
<dbReference type="InterPro" id="IPR042228">
    <property type="entry name" value="Dynein_linker_3"/>
</dbReference>
<evidence type="ECO:0008006" key="18">
    <source>
        <dbReference type="Google" id="ProtNLM"/>
    </source>
</evidence>
<evidence type="ECO:0000256" key="1">
    <source>
        <dbReference type="ARBA" id="ARBA00004430"/>
    </source>
</evidence>
<name>A0A813EBU9_POLGL</name>
<keyword evidence="12" id="KW-0966">Cell projection</keyword>
<dbReference type="Proteomes" id="UP000654075">
    <property type="component" value="Unassembled WGS sequence"/>
</dbReference>
<dbReference type="Gene3D" id="3.20.180.20">
    <property type="entry name" value="Dynein heavy chain, N-terminal domain 2"/>
    <property type="match status" value="1"/>
</dbReference>
<dbReference type="Pfam" id="PF12774">
    <property type="entry name" value="AAA_6"/>
    <property type="match status" value="1"/>
</dbReference>
<dbReference type="Gene3D" id="1.20.140.100">
    <property type="entry name" value="Dynein heavy chain, N-terminal domain 2"/>
    <property type="match status" value="1"/>
</dbReference>